<dbReference type="OrthoDB" id="688971at2759"/>
<reference evidence="2" key="1">
    <citation type="journal article" date="2009" name="PLoS Genet.">
        <title>Sequencing, mapping, and analysis of 27,455 maize full-length cDNAs.</title>
        <authorList>
            <person name="Soderlund C."/>
            <person name="Descour A."/>
            <person name="Kudrna D."/>
            <person name="Bomhoff M."/>
            <person name="Boyd L."/>
            <person name="Currie J."/>
            <person name="Angelova A."/>
            <person name="Collura K."/>
            <person name="Wissotski M."/>
            <person name="Ashley E."/>
            <person name="Morrow D."/>
            <person name="Fernandes J."/>
            <person name="Walbot V."/>
            <person name="Yu Y."/>
        </authorList>
    </citation>
    <scope>NUCLEOTIDE SEQUENCE</scope>
    <source>
        <strain evidence="2">B73</strain>
    </source>
</reference>
<evidence type="ECO:0000259" key="1">
    <source>
        <dbReference type="Pfam" id="PF26138"/>
    </source>
</evidence>
<dbReference type="InterPro" id="IPR058353">
    <property type="entry name" value="DUF8040"/>
</dbReference>
<name>B8A325_MAIZE</name>
<dbReference type="RefSeq" id="NP_001146701.1">
    <property type="nucleotide sequence ID" value="NM_001153229.1"/>
</dbReference>
<dbReference type="InterPro" id="IPR045249">
    <property type="entry name" value="HARBI1-like"/>
</dbReference>
<dbReference type="Pfam" id="PF26138">
    <property type="entry name" value="DUF8040"/>
    <property type="match status" value="1"/>
</dbReference>
<dbReference type="PANTHER" id="PTHR22930">
    <property type="match status" value="1"/>
</dbReference>
<dbReference type="GeneID" id="100280302"/>
<proteinExistence type="evidence at transcript level"/>
<organism evidence="2">
    <name type="scientific">Zea mays</name>
    <name type="common">Maize</name>
    <dbReference type="NCBI Taxonomy" id="4577"/>
    <lineage>
        <taxon>Eukaryota</taxon>
        <taxon>Viridiplantae</taxon>
        <taxon>Streptophyta</taxon>
        <taxon>Embryophyta</taxon>
        <taxon>Tracheophyta</taxon>
        <taxon>Spermatophyta</taxon>
        <taxon>Magnoliopsida</taxon>
        <taxon>Liliopsida</taxon>
        <taxon>Poales</taxon>
        <taxon>Poaceae</taxon>
        <taxon>PACMAD clade</taxon>
        <taxon>Panicoideae</taxon>
        <taxon>Andropogonodae</taxon>
        <taxon>Andropogoneae</taxon>
        <taxon>Tripsacinae</taxon>
        <taxon>Zea</taxon>
    </lineage>
</organism>
<accession>B8A325</accession>
<evidence type="ECO:0000313" key="2">
    <source>
        <dbReference type="EMBL" id="ACL54574.1"/>
    </source>
</evidence>
<protein>
    <recommendedName>
        <fullName evidence="1">DUF8040 domain-containing protein</fullName>
    </recommendedName>
</protein>
<dbReference type="EMBL" id="BT055967">
    <property type="protein sequence ID" value="ACL54574.1"/>
    <property type="molecule type" value="mRNA"/>
</dbReference>
<feature type="domain" description="DUF8040" evidence="1">
    <location>
        <begin position="15"/>
        <end position="108"/>
    </location>
</feature>
<dbReference type="PANTHER" id="PTHR22930:SF290">
    <property type="entry name" value="OS04G0422900 PROTEIN"/>
    <property type="match status" value="1"/>
</dbReference>
<dbReference type="KEGG" id="zma:100280302"/>
<sequence length="160" mass="18789">MGSTRSGGQKKKHHTSDETCEVKVRRLLEGHVKNCQVTFRMEPHIFRELATYLRRRRIIVDTRITVEEKLGFFLYMLSHNASYQDLQVYFGHSNDTFHHHINHFFTKVIPILSRRFIQPSDPSQVHQKIQDNPIFYPFFKNCLGAIDGTHIPISISPKKI</sequence>
<dbReference type="AlphaFoldDB" id="B8A325"/>